<keyword evidence="1" id="KW-1133">Transmembrane helix</keyword>
<dbReference type="InterPro" id="IPR051311">
    <property type="entry name" value="DedA_domain"/>
</dbReference>
<evidence type="ECO:0000313" key="3">
    <source>
        <dbReference type="EMBL" id="UWN56235.1"/>
    </source>
</evidence>
<keyword evidence="1" id="KW-0812">Transmembrane</keyword>
<keyword evidence="1" id="KW-0472">Membrane</keyword>
<dbReference type="RefSeq" id="WP_019246008.1">
    <property type="nucleotide sequence ID" value="NZ_CAPH01000013.1"/>
</dbReference>
<dbReference type="EMBL" id="CP102294">
    <property type="protein sequence ID" value="UWN56235.1"/>
    <property type="molecule type" value="Genomic_DNA"/>
</dbReference>
<dbReference type="PANTHER" id="PTHR42709:SF4">
    <property type="entry name" value="INNER MEMBRANE PROTEIN YQAA"/>
    <property type="match status" value="1"/>
</dbReference>
<feature type="transmembrane region" description="Helical" evidence="1">
    <location>
        <begin position="41"/>
        <end position="62"/>
    </location>
</feature>
<dbReference type="Pfam" id="PF09335">
    <property type="entry name" value="VTT_dom"/>
    <property type="match status" value="1"/>
</dbReference>
<accession>A0ABY5UVU2</accession>
<keyword evidence="4" id="KW-1185">Reference proteome</keyword>
<feature type="transmembrane region" description="Helical" evidence="1">
    <location>
        <begin position="12"/>
        <end position="34"/>
    </location>
</feature>
<evidence type="ECO:0000313" key="4">
    <source>
        <dbReference type="Proteomes" id="UP001059295"/>
    </source>
</evidence>
<gene>
    <name evidence="3" type="ORF">NQ491_06040</name>
</gene>
<evidence type="ECO:0000256" key="1">
    <source>
        <dbReference type="SAM" id="Phobius"/>
    </source>
</evidence>
<dbReference type="Proteomes" id="UP001059295">
    <property type="component" value="Chromosome"/>
</dbReference>
<evidence type="ECO:0000259" key="2">
    <source>
        <dbReference type="Pfam" id="PF09335"/>
    </source>
</evidence>
<sequence length="150" mass="16889">MEALLDWGYIGLFVGSFVAATVVPFSSDVLLVGMLAAGGNVWLSVLVATVGNWAGGLTSYWIGWIGRWEWIEKYLRVKHETLERHKSKVDRFGAWLALLTWLPFVGDVFAVALGFYRVNFRKSTVLMLVGKGARFVCWALLFIWGKDLWG</sequence>
<protein>
    <submittedName>
        <fullName evidence="3">DedA family protein</fullName>
    </submittedName>
</protein>
<feature type="domain" description="VTT" evidence="2">
    <location>
        <begin position="28"/>
        <end position="141"/>
    </location>
</feature>
<feature type="transmembrane region" description="Helical" evidence="1">
    <location>
        <begin position="125"/>
        <end position="144"/>
    </location>
</feature>
<feature type="transmembrane region" description="Helical" evidence="1">
    <location>
        <begin position="92"/>
        <end position="113"/>
    </location>
</feature>
<dbReference type="InterPro" id="IPR032816">
    <property type="entry name" value="VTT_dom"/>
</dbReference>
<dbReference type="GeneID" id="82891276"/>
<dbReference type="PANTHER" id="PTHR42709">
    <property type="entry name" value="ALKALINE PHOSPHATASE LIKE PROTEIN"/>
    <property type="match status" value="1"/>
</dbReference>
<reference evidence="3" key="1">
    <citation type="journal article" date="2022" name="Cell">
        <title>Design, construction, and in vivo augmentation of a complex gut microbiome.</title>
        <authorList>
            <person name="Cheng A.G."/>
            <person name="Ho P.Y."/>
            <person name="Aranda-Diaz A."/>
            <person name="Jain S."/>
            <person name="Yu F.B."/>
            <person name="Meng X."/>
            <person name="Wang M."/>
            <person name="Iakiviak M."/>
            <person name="Nagashima K."/>
            <person name="Zhao A."/>
            <person name="Murugkar P."/>
            <person name="Patil A."/>
            <person name="Atabakhsh K."/>
            <person name="Weakley A."/>
            <person name="Yan J."/>
            <person name="Brumbaugh A.R."/>
            <person name="Higginbottom S."/>
            <person name="Dimas A."/>
            <person name="Shiver A.L."/>
            <person name="Deutschbauer A."/>
            <person name="Neff N."/>
            <person name="Sonnenburg J.L."/>
            <person name="Huang K.C."/>
            <person name="Fischbach M.A."/>
        </authorList>
    </citation>
    <scope>NUCLEOTIDE SEQUENCE</scope>
    <source>
        <strain evidence="3">AP11</strain>
    </source>
</reference>
<name>A0ABY5UVU2_9BACT</name>
<proteinExistence type="predicted"/>
<organism evidence="3 4">
    <name type="scientific">Alistipes ihumii AP11</name>
    <dbReference type="NCBI Taxonomy" id="1211813"/>
    <lineage>
        <taxon>Bacteria</taxon>
        <taxon>Pseudomonadati</taxon>
        <taxon>Bacteroidota</taxon>
        <taxon>Bacteroidia</taxon>
        <taxon>Bacteroidales</taxon>
        <taxon>Rikenellaceae</taxon>
        <taxon>Alistipes</taxon>
    </lineage>
</organism>